<dbReference type="SUPFAM" id="SSF160631">
    <property type="entry name" value="SMI1/KNR4-like"/>
    <property type="match status" value="1"/>
</dbReference>
<proteinExistence type="predicted"/>
<dbReference type="Pfam" id="PF04379">
    <property type="entry name" value="DUF525"/>
    <property type="match status" value="1"/>
</dbReference>
<dbReference type="EMBL" id="JACGWM010000004">
    <property type="protein sequence ID" value="KAL0377135.1"/>
    <property type="molecule type" value="Genomic_DNA"/>
</dbReference>
<dbReference type="Gene3D" id="2.60.40.1470">
    <property type="entry name" value="ApaG domain"/>
    <property type="match status" value="1"/>
</dbReference>
<name>A0AAW2RAB5_9LAMI</name>
<dbReference type="InterPro" id="IPR007474">
    <property type="entry name" value="ApaG_domain"/>
</dbReference>
<dbReference type="AlphaFoldDB" id="A0AAW2RAB5"/>
<dbReference type="PANTHER" id="PTHR47463">
    <property type="entry name" value="F-BOX PROTEIN SKIP16"/>
    <property type="match status" value="1"/>
</dbReference>
<reference evidence="4" key="2">
    <citation type="journal article" date="2024" name="Plant">
        <title>Genomic evolution and insights into agronomic trait innovations of Sesamum species.</title>
        <authorList>
            <person name="Miao H."/>
            <person name="Wang L."/>
            <person name="Qu L."/>
            <person name="Liu H."/>
            <person name="Sun Y."/>
            <person name="Le M."/>
            <person name="Wang Q."/>
            <person name="Wei S."/>
            <person name="Zheng Y."/>
            <person name="Lin W."/>
            <person name="Duan Y."/>
            <person name="Cao H."/>
            <person name="Xiong S."/>
            <person name="Wang X."/>
            <person name="Wei L."/>
            <person name="Li C."/>
            <person name="Ma Q."/>
            <person name="Ju M."/>
            <person name="Zhao R."/>
            <person name="Li G."/>
            <person name="Mu C."/>
            <person name="Tian Q."/>
            <person name="Mei H."/>
            <person name="Zhang T."/>
            <person name="Gao T."/>
            <person name="Zhang H."/>
        </authorList>
    </citation>
    <scope>NUCLEOTIDE SEQUENCE</scope>
    <source>
        <strain evidence="4">KEN8</strain>
    </source>
</reference>
<comment type="pathway">
    <text evidence="1">Protein modification; protein ubiquitination.</text>
</comment>
<evidence type="ECO:0000256" key="2">
    <source>
        <dbReference type="ARBA" id="ARBA00022786"/>
    </source>
</evidence>
<sequence length="398" mass="44218">MRYLENIEDFGLILLGFNVIQVVRGVVELIRYCVVGKDGGEKSVNKEVEFFLSIIADLNILEDRGSGDVKGSLYSMAGRISMYPWPLVIRVKNCWRKLKEWLAVNFPEVLPTLRKGASEDEIKEFENTLKIKLPLPTRVLYRFCDGQELPNEHFTGSLPTSLLGIIGGYALYDHLVNVFLLPLRQVILDTKGIMHQLGFSSRSKYIVVAASSTYSEKIFFLNCNSGQLFVGTRNLVTDGEMLPCVPDALISSVHDATGIQQQDAMLLWLEEHGRRLQDGIIKVRKEGKIRSINLFPEKPPLCSSAITNGVKVNICAFDWLLALANYTGDTGLRANDAIVSDINGEAVIGKFPLLHPGEEEFVYESCTSLPASRGSVEGSFTFVPGRLADAKGSHFQLK</sequence>
<evidence type="ECO:0000259" key="3">
    <source>
        <dbReference type="PROSITE" id="PS51087"/>
    </source>
</evidence>
<dbReference type="InterPro" id="IPR036767">
    <property type="entry name" value="ApaG_sf"/>
</dbReference>
<comment type="caution">
    <text evidence="4">The sequence shown here is derived from an EMBL/GenBank/DDBJ whole genome shotgun (WGS) entry which is preliminary data.</text>
</comment>
<accession>A0AAW2RAB5</accession>
<gene>
    <name evidence="4" type="ORF">Scaly_0831100</name>
</gene>
<evidence type="ECO:0000256" key="1">
    <source>
        <dbReference type="ARBA" id="ARBA00004906"/>
    </source>
</evidence>
<protein>
    <submittedName>
        <fullName evidence="4">F-box protein SKIP16</fullName>
    </submittedName>
</protein>
<evidence type="ECO:0000313" key="4">
    <source>
        <dbReference type="EMBL" id="KAL0377135.1"/>
    </source>
</evidence>
<dbReference type="InterPro" id="IPR037883">
    <property type="entry name" value="Knr4/Smi1-like_sf"/>
</dbReference>
<organism evidence="4">
    <name type="scientific">Sesamum calycinum</name>
    <dbReference type="NCBI Taxonomy" id="2727403"/>
    <lineage>
        <taxon>Eukaryota</taxon>
        <taxon>Viridiplantae</taxon>
        <taxon>Streptophyta</taxon>
        <taxon>Embryophyta</taxon>
        <taxon>Tracheophyta</taxon>
        <taxon>Spermatophyta</taxon>
        <taxon>Magnoliopsida</taxon>
        <taxon>eudicotyledons</taxon>
        <taxon>Gunneridae</taxon>
        <taxon>Pentapetalae</taxon>
        <taxon>asterids</taxon>
        <taxon>lamiids</taxon>
        <taxon>Lamiales</taxon>
        <taxon>Pedaliaceae</taxon>
        <taxon>Sesamum</taxon>
    </lineage>
</organism>
<dbReference type="PROSITE" id="PS51087">
    <property type="entry name" value="APAG"/>
    <property type="match status" value="1"/>
</dbReference>
<dbReference type="SUPFAM" id="SSF110069">
    <property type="entry name" value="ApaG-like"/>
    <property type="match status" value="1"/>
</dbReference>
<keyword evidence="2" id="KW-0833">Ubl conjugation pathway</keyword>
<feature type="domain" description="ApaG" evidence="3">
    <location>
        <begin position="275"/>
        <end position="398"/>
    </location>
</feature>
<reference evidence="4" key="1">
    <citation type="submission" date="2020-06" db="EMBL/GenBank/DDBJ databases">
        <authorList>
            <person name="Li T."/>
            <person name="Hu X."/>
            <person name="Zhang T."/>
            <person name="Song X."/>
            <person name="Zhang H."/>
            <person name="Dai N."/>
            <person name="Sheng W."/>
            <person name="Hou X."/>
            <person name="Wei L."/>
        </authorList>
    </citation>
    <scope>NUCLEOTIDE SEQUENCE</scope>
    <source>
        <strain evidence="4">KEN8</strain>
        <tissue evidence="4">Leaf</tissue>
    </source>
</reference>
<dbReference type="PANTHER" id="PTHR47463:SF2">
    <property type="entry name" value="F-BOX PROTEIN SKIP16"/>
    <property type="match status" value="1"/>
</dbReference>